<dbReference type="InterPro" id="IPR004363">
    <property type="entry name" value="Methylgl_synth"/>
</dbReference>
<dbReference type="InterPro" id="IPR001206">
    <property type="entry name" value="Diacylglycerol_kinase_cat_dom"/>
</dbReference>
<dbReference type="Pfam" id="PF19279">
    <property type="entry name" value="YegS_C"/>
    <property type="match status" value="1"/>
</dbReference>
<dbReference type="Proteomes" id="UP000294558">
    <property type="component" value="Unassembled WGS sequence"/>
</dbReference>
<dbReference type="EMBL" id="SOAU01000001">
    <property type="protein sequence ID" value="TDT17775.1"/>
    <property type="molecule type" value="Genomic_DNA"/>
</dbReference>
<gene>
    <name evidence="2" type="ORF">BDK89_3388</name>
</gene>
<dbReference type="GO" id="GO:0019242">
    <property type="term" value="P:methylglyoxal biosynthetic process"/>
    <property type="evidence" value="ECO:0007669"/>
    <property type="project" value="InterPro"/>
</dbReference>
<dbReference type="InterPro" id="IPR045540">
    <property type="entry name" value="YegS/DAGK_C"/>
</dbReference>
<keyword evidence="3" id="KW-1185">Reference proteome</keyword>
<dbReference type="Pfam" id="PF00781">
    <property type="entry name" value="DAGK_cat"/>
    <property type="match status" value="1"/>
</dbReference>
<proteinExistence type="predicted"/>
<dbReference type="PROSITE" id="PS50146">
    <property type="entry name" value="DAGK"/>
    <property type="match status" value="1"/>
</dbReference>
<dbReference type="InterPro" id="IPR017438">
    <property type="entry name" value="ATP-NAD_kinase_N"/>
</dbReference>
<feature type="domain" description="DAGKc" evidence="1">
    <location>
        <begin position="2"/>
        <end position="135"/>
    </location>
</feature>
<evidence type="ECO:0000313" key="3">
    <source>
        <dbReference type="Proteomes" id="UP000294558"/>
    </source>
</evidence>
<comment type="caution">
    <text evidence="2">The sequence shown here is derived from an EMBL/GenBank/DDBJ whole genome shotgun (WGS) entry which is preliminary data.</text>
</comment>
<reference evidence="2 3" key="1">
    <citation type="submission" date="2019-03" db="EMBL/GenBank/DDBJ databases">
        <title>Sequencing the genomes of 1000 actinobacteria strains.</title>
        <authorList>
            <person name="Klenk H.-P."/>
        </authorList>
    </citation>
    <scope>NUCLEOTIDE SEQUENCE [LARGE SCALE GENOMIC DNA]</scope>
    <source>
        <strain evidence="2 3">DSM 18936</strain>
    </source>
</reference>
<dbReference type="GO" id="GO:0016301">
    <property type="term" value="F:kinase activity"/>
    <property type="evidence" value="ECO:0007669"/>
    <property type="project" value="UniProtKB-KW"/>
</dbReference>
<keyword evidence="2" id="KW-0418">Kinase</keyword>
<evidence type="ECO:0000259" key="1">
    <source>
        <dbReference type="PROSITE" id="PS50146"/>
    </source>
</evidence>
<protein>
    <submittedName>
        <fullName evidence="2">Diacylglycerol kinase family enzyme</fullName>
    </submittedName>
</protein>
<dbReference type="AlphaFoldDB" id="A0A4R7I2S6"/>
<accession>A0A4R7I2S6</accession>
<dbReference type="PANTHER" id="PTHR30492">
    <property type="entry name" value="METHYLGLYOXAL SYNTHASE"/>
    <property type="match status" value="1"/>
</dbReference>
<dbReference type="GO" id="GO:0005829">
    <property type="term" value="C:cytosol"/>
    <property type="evidence" value="ECO:0007669"/>
    <property type="project" value="TreeGrafter"/>
</dbReference>
<dbReference type="Gene3D" id="3.40.50.10330">
    <property type="entry name" value="Probable inorganic polyphosphate/atp-NAD kinase, domain 1"/>
    <property type="match status" value="1"/>
</dbReference>
<keyword evidence="2" id="KW-0808">Transferase</keyword>
<dbReference type="RefSeq" id="WP_133870042.1">
    <property type="nucleotide sequence ID" value="NZ_JAVJPS010000030.1"/>
</dbReference>
<sequence>MEGRPRIGVIINEGKQLAGSGLEELRAALADVGHADPPWYEVPKSKKAPKKVTKLIEDDGVDRLLVWGGDGTVRRCADHLLHEGYDDVTIGVLPAGTGNLLAVNLGIPIDLRGAVDVAVHGEPRRLDAGVVNDEQHFLVMAGTGFDALLIRDADDSGMKDKYGRLGYVWAGVKNRNVSPAQMEISVDGDPWFTGDASSVIAANVGTLIGGIPAFGSASPTDGRLDVGIVTARSASEWARLFGSVFTNRVEASPFAKVTTAEKIVVDLDRTLPWEADGGDRDRTDHFEIRVLPAAVSICQPRRAAEEDPA</sequence>
<dbReference type="GO" id="GO:0008929">
    <property type="term" value="F:methylglyoxal synthase activity"/>
    <property type="evidence" value="ECO:0007669"/>
    <property type="project" value="InterPro"/>
</dbReference>
<dbReference type="Gene3D" id="2.60.200.40">
    <property type="match status" value="1"/>
</dbReference>
<dbReference type="OrthoDB" id="142078at2"/>
<organism evidence="2 3">
    <name type="scientific">Ilumatobacter fluminis</name>
    <dbReference type="NCBI Taxonomy" id="467091"/>
    <lineage>
        <taxon>Bacteria</taxon>
        <taxon>Bacillati</taxon>
        <taxon>Actinomycetota</taxon>
        <taxon>Acidimicrobiia</taxon>
        <taxon>Acidimicrobiales</taxon>
        <taxon>Ilumatobacteraceae</taxon>
        <taxon>Ilumatobacter</taxon>
    </lineage>
</organism>
<dbReference type="SUPFAM" id="SSF111331">
    <property type="entry name" value="NAD kinase/diacylglycerol kinase-like"/>
    <property type="match status" value="1"/>
</dbReference>
<dbReference type="PANTHER" id="PTHR30492:SF0">
    <property type="entry name" value="METHYLGLYOXAL SYNTHASE"/>
    <property type="match status" value="1"/>
</dbReference>
<dbReference type="SMART" id="SM00046">
    <property type="entry name" value="DAGKc"/>
    <property type="match status" value="1"/>
</dbReference>
<dbReference type="InterPro" id="IPR016064">
    <property type="entry name" value="NAD/diacylglycerol_kinase_sf"/>
</dbReference>
<evidence type="ECO:0000313" key="2">
    <source>
        <dbReference type="EMBL" id="TDT17775.1"/>
    </source>
</evidence>
<name>A0A4R7I2S6_9ACTN</name>